<organism evidence="2 3">
    <name type="scientific">Longispora fulva</name>
    <dbReference type="NCBI Taxonomy" id="619741"/>
    <lineage>
        <taxon>Bacteria</taxon>
        <taxon>Bacillati</taxon>
        <taxon>Actinomycetota</taxon>
        <taxon>Actinomycetes</taxon>
        <taxon>Micromonosporales</taxon>
        <taxon>Micromonosporaceae</taxon>
        <taxon>Longispora</taxon>
    </lineage>
</organism>
<reference evidence="2" key="1">
    <citation type="submission" date="2020-11" db="EMBL/GenBank/DDBJ databases">
        <title>Sequencing the genomes of 1000 actinobacteria strains.</title>
        <authorList>
            <person name="Klenk H.-P."/>
        </authorList>
    </citation>
    <scope>NUCLEOTIDE SEQUENCE</scope>
    <source>
        <strain evidence="2">DSM 45356</strain>
    </source>
</reference>
<feature type="transmembrane region" description="Helical" evidence="1">
    <location>
        <begin position="42"/>
        <end position="60"/>
    </location>
</feature>
<gene>
    <name evidence="2" type="ORF">IW245_003146</name>
</gene>
<keyword evidence="1" id="KW-1133">Transmembrane helix</keyword>
<feature type="transmembrane region" description="Helical" evidence="1">
    <location>
        <begin position="117"/>
        <end position="138"/>
    </location>
</feature>
<evidence type="ECO:0000313" key="2">
    <source>
        <dbReference type="EMBL" id="MBG6136952.1"/>
    </source>
</evidence>
<accession>A0A8J7KWU2</accession>
<feature type="transmembrane region" description="Helical" evidence="1">
    <location>
        <begin position="12"/>
        <end position="30"/>
    </location>
</feature>
<feature type="transmembrane region" description="Helical" evidence="1">
    <location>
        <begin position="72"/>
        <end position="97"/>
    </location>
</feature>
<comment type="caution">
    <text evidence="2">The sequence shown here is derived from an EMBL/GenBank/DDBJ whole genome shotgun (WGS) entry which is preliminary data.</text>
</comment>
<evidence type="ECO:0000256" key="1">
    <source>
        <dbReference type="SAM" id="Phobius"/>
    </source>
</evidence>
<dbReference type="Proteomes" id="UP000622552">
    <property type="component" value="Unassembled WGS sequence"/>
</dbReference>
<dbReference type="AlphaFoldDB" id="A0A8J7KWU2"/>
<keyword evidence="1" id="KW-0812">Transmembrane</keyword>
<name>A0A8J7KWU2_9ACTN</name>
<dbReference type="RefSeq" id="WP_197003866.1">
    <property type="nucleotide sequence ID" value="NZ_BONS01000022.1"/>
</dbReference>
<dbReference type="EMBL" id="JADOUF010000001">
    <property type="protein sequence ID" value="MBG6136952.1"/>
    <property type="molecule type" value="Genomic_DNA"/>
</dbReference>
<evidence type="ECO:0000313" key="3">
    <source>
        <dbReference type="Proteomes" id="UP000622552"/>
    </source>
</evidence>
<keyword evidence="3" id="KW-1185">Reference proteome</keyword>
<sequence>MRRPDAPLQLTAGLIVRACALVVMWGILTWTGPRFDHPWQPVALLAAVTAVSAVVAARWWRAGRAGRVGRAVDLPLGVAMLVVGALILPPGGTGWLYFAAQYTQLLSFAVGLTAGRLWWALGVGVSWAATLVVVGVGIRHQPLAAQLAATPGFLVNPLVGWSVARYLRTSTTALRAAQLQAVAQAAALATATEREAYAGALHDRALQIMELLAADGVVTEPGQAARVREVSAWLRDFVDTGRTEPDLLAALRTIAQAADRPVRLHDSALRAEPVAAVPVLVAAVAAVLACGSGPVTVRAAPRDGGVRITVVGEDVGDGGGAGPLLARAGGRLVAEPLCLELWAPVR</sequence>
<keyword evidence="1" id="KW-0472">Membrane</keyword>
<protein>
    <submittedName>
        <fullName evidence="2">Uncharacterized protein</fullName>
    </submittedName>
</protein>
<proteinExistence type="predicted"/>